<feature type="region of interest" description="Disordered" evidence="1">
    <location>
        <begin position="152"/>
        <end position="177"/>
    </location>
</feature>
<feature type="compositionally biased region" description="Basic and acidic residues" evidence="1">
    <location>
        <begin position="454"/>
        <end position="467"/>
    </location>
</feature>
<feature type="compositionally biased region" description="Low complexity" evidence="1">
    <location>
        <begin position="373"/>
        <end position="388"/>
    </location>
</feature>
<dbReference type="Pfam" id="PF01833">
    <property type="entry name" value="TIG"/>
    <property type="match status" value="1"/>
</dbReference>
<dbReference type="InterPro" id="IPR002909">
    <property type="entry name" value="IPT_dom"/>
</dbReference>
<dbReference type="AlphaFoldDB" id="A0A433TXQ8"/>
<dbReference type="InterPro" id="IPR019018">
    <property type="entry name" value="Rab-bd_FIP-RBD"/>
</dbReference>
<dbReference type="Proteomes" id="UP000271974">
    <property type="component" value="Unassembled WGS sequence"/>
</dbReference>
<feature type="compositionally biased region" description="Polar residues" evidence="1">
    <location>
        <begin position="152"/>
        <end position="161"/>
    </location>
</feature>
<dbReference type="InterPro" id="IPR035892">
    <property type="entry name" value="C2_domain_sf"/>
</dbReference>
<dbReference type="STRING" id="188477.A0A433TXQ8"/>
<accession>A0A433TXQ8</accession>
<dbReference type="Gene3D" id="2.60.40.10">
    <property type="entry name" value="Immunoglobulins"/>
    <property type="match status" value="1"/>
</dbReference>
<feature type="region of interest" description="Disordered" evidence="1">
    <location>
        <begin position="335"/>
        <end position="467"/>
    </location>
</feature>
<feature type="domain" description="C2" evidence="2">
    <location>
        <begin position="1"/>
        <end position="106"/>
    </location>
</feature>
<dbReference type="SUPFAM" id="SSF49562">
    <property type="entry name" value="C2 domain (Calcium/lipid-binding domain, CaLB)"/>
    <property type="match status" value="1"/>
</dbReference>
<feature type="compositionally biased region" description="Polar residues" evidence="1">
    <location>
        <begin position="424"/>
        <end position="434"/>
    </location>
</feature>
<name>A0A433TXQ8_ELYCH</name>
<comment type="caution">
    <text evidence="4">The sequence shown here is derived from an EMBL/GenBank/DDBJ whole genome shotgun (WGS) entry which is preliminary data.</text>
</comment>
<dbReference type="Gene3D" id="2.60.40.150">
    <property type="entry name" value="C2 domain"/>
    <property type="match status" value="1"/>
</dbReference>
<dbReference type="SUPFAM" id="SSF81296">
    <property type="entry name" value="E set domains"/>
    <property type="match status" value="1"/>
</dbReference>
<protein>
    <submittedName>
        <fullName evidence="4">Uncharacterized protein</fullName>
    </submittedName>
</protein>
<feature type="compositionally biased region" description="Basic and acidic residues" evidence="1">
    <location>
        <begin position="162"/>
        <end position="172"/>
    </location>
</feature>
<feature type="compositionally biased region" description="Polar residues" evidence="1">
    <location>
        <begin position="340"/>
        <end position="351"/>
    </location>
</feature>
<organism evidence="4 5">
    <name type="scientific">Elysia chlorotica</name>
    <name type="common">Eastern emerald elysia</name>
    <name type="synonym">Sea slug</name>
    <dbReference type="NCBI Taxonomy" id="188477"/>
    <lineage>
        <taxon>Eukaryota</taxon>
        <taxon>Metazoa</taxon>
        <taxon>Spiralia</taxon>
        <taxon>Lophotrochozoa</taxon>
        <taxon>Mollusca</taxon>
        <taxon>Gastropoda</taxon>
        <taxon>Heterobranchia</taxon>
        <taxon>Euthyneura</taxon>
        <taxon>Panpulmonata</taxon>
        <taxon>Sacoglossa</taxon>
        <taxon>Placobranchoidea</taxon>
        <taxon>Plakobranchidae</taxon>
        <taxon>Elysia</taxon>
    </lineage>
</organism>
<feature type="domain" description="FIP-RBD" evidence="3">
    <location>
        <begin position="451"/>
        <end position="513"/>
    </location>
</feature>
<dbReference type="PROSITE" id="PS50004">
    <property type="entry name" value="C2"/>
    <property type="match status" value="1"/>
</dbReference>
<dbReference type="PROSITE" id="PS51511">
    <property type="entry name" value="FIP_RBD"/>
    <property type="match status" value="1"/>
</dbReference>
<evidence type="ECO:0000259" key="3">
    <source>
        <dbReference type="PROSITE" id="PS51511"/>
    </source>
</evidence>
<evidence type="ECO:0000313" key="5">
    <source>
        <dbReference type="Proteomes" id="UP000271974"/>
    </source>
</evidence>
<dbReference type="CDD" id="cd00102">
    <property type="entry name" value="IPT"/>
    <property type="match status" value="1"/>
</dbReference>
<sequence length="523" mass="56987">MEAAEVTVVVHGARSLQGKKPGRFKFSVIFGVGAKKYRTSVVKDPEGNPDWNEESVIQVANVSDHVFFTVTEKDDVLGQIIIPVASLLTVKGVVKKSSLKAHKKCPVPQGELIFQCYVSKQRPTMVAPQIRSSTGTLGSNAQLTGFQKLKQNFSPTPSMVQQKKEEKEEKRKSSSLANFNKRLSKSIHDIFSLGKFGSGGNAEDDELKQQQVGKNKRFSLKFPSLGSGLDSSGRDIPVVTHIVPNMASVQGGTRLVLEGQSLGLGKSDIMELMLCDTDLLDSIEFESESRIYVTTKPTTAGKGDLWIETVSGGQNVIKNIFTFVDRSGATTPVVTKKITSDPTGSISSRGKNSALADSLAKKSPIPENKTFESESTFSSSVPVERSSSLNNEDRTKKCKPLSGSATLPRKMRPPSEDPGDCVDSLSTSAQSSPTGRYKKNFMKHSRRASESTMDESREPEAKKSSEKAELQLEILRLHKENQELKRANADLSTYIDGLVARVMVHCPEALAAGDDLKPPPPRK</sequence>
<dbReference type="InterPro" id="IPR014756">
    <property type="entry name" value="Ig_E-set"/>
</dbReference>
<evidence type="ECO:0000313" key="4">
    <source>
        <dbReference type="EMBL" id="RUS86317.1"/>
    </source>
</evidence>
<keyword evidence="5" id="KW-1185">Reference proteome</keyword>
<reference evidence="4 5" key="1">
    <citation type="submission" date="2019-01" db="EMBL/GenBank/DDBJ databases">
        <title>A draft genome assembly of the solar-powered sea slug Elysia chlorotica.</title>
        <authorList>
            <person name="Cai H."/>
            <person name="Li Q."/>
            <person name="Fang X."/>
            <person name="Li J."/>
            <person name="Curtis N.E."/>
            <person name="Altenburger A."/>
            <person name="Shibata T."/>
            <person name="Feng M."/>
            <person name="Maeda T."/>
            <person name="Schwartz J.A."/>
            <person name="Shigenobu S."/>
            <person name="Lundholm N."/>
            <person name="Nishiyama T."/>
            <person name="Yang H."/>
            <person name="Hasebe M."/>
            <person name="Li S."/>
            <person name="Pierce S.K."/>
            <person name="Wang J."/>
        </authorList>
    </citation>
    <scope>NUCLEOTIDE SEQUENCE [LARGE SCALE GENOMIC DNA]</scope>
    <source>
        <strain evidence="4">EC2010</strain>
        <tissue evidence="4">Whole organism of an adult</tissue>
    </source>
</reference>
<dbReference type="InterPro" id="IPR000008">
    <property type="entry name" value="C2_dom"/>
</dbReference>
<feature type="compositionally biased region" description="Basic residues" evidence="1">
    <location>
        <begin position="436"/>
        <end position="446"/>
    </location>
</feature>
<dbReference type="OrthoDB" id="26242at2759"/>
<dbReference type="CDD" id="cd00030">
    <property type="entry name" value="C2"/>
    <property type="match status" value="1"/>
</dbReference>
<dbReference type="SMART" id="SM00239">
    <property type="entry name" value="C2"/>
    <property type="match status" value="1"/>
</dbReference>
<dbReference type="EMBL" id="RQTK01000142">
    <property type="protein sequence ID" value="RUS86317.1"/>
    <property type="molecule type" value="Genomic_DNA"/>
</dbReference>
<evidence type="ECO:0000256" key="1">
    <source>
        <dbReference type="SAM" id="MobiDB-lite"/>
    </source>
</evidence>
<dbReference type="Pfam" id="PF00168">
    <property type="entry name" value="C2"/>
    <property type="match status" value="1"/>
</dbReference>
<gene>
    <name evidence="4" type="ORF">EGW08_005902</name>
</gene>
<proteinExistence type="predicted"/>
<evidence type="ECO:0000259" key="2">
    <source>
        <dbReference type="PROSITE" id="PS50004"/>
    </source>
</evidence>
<dbReference type="InterPro" id="IPR013783">
    <property type="entry name" value="Ig-like_fold"/>
</dbReference>